<evidence type="ECO:0000313" key="3">
    <source>
        <dbReference type="Proteomes" id="UP001623660"/>
    </source>
</evidence>
<organism evidence="2 3">
    <name type="scientific">Candidatus Clostridium eludens</name>
    <dbReference type="NCBI Taxonomy" id="3381663"/>
    <lineage>
        <taxon>Bacteria</taxon>
        <taxon>Bacillati</taxon>
        <taxon>Bacillota</taxon>
        <taxon>Clostridia</taxon>
        <taxon>Eubacteriales</taxon>
        <taxon>Clostridiaceae</taxon>
        <taxon>Clostridium</taxon>
    </lineage>
</organism>
<comment type="caution">
    <text evidence="2">The sequence shown here is derived from an EMBL/GenBank/DDBJ whole genome shotgun (WGS) entry which is preliminary data.</text>
</comment>
<gene>
    <name evidence="2" type="ORF">ACJDU8_19430</name>
</gene>
<name>A0ABW8SRD2_9CLOT</name>
<dbReference type="RefSeq" id="WP_406793826.1">
    <property type="nucleotide sequence ID" value="NZ_JBJHZX010000036.1"/>
</dbReference>
<sequence length="161" mass="18682">MNYFIREIQDKELSISIRIIRLSFLTVAEEFNLTKKNCPTNGAFIETERLIKDKARGIKMFGLFTDNIQIGFVAIAKQDDDTYEMEKLSVLPEYRHNDYGKALITYVKNYVEFLNGKIIKIGIIEENKILKQWYLSCGFTEKGTSSFSHLPFTVGFMELIL</sequence>
<evidence type="ECO:0000259" key="1">
    <source>
        <dbReference type="PROSITE" id="PS51186"/>
    </source>
</evidence>
<accession>A0ABW8SRD2</accession>
<protein>
    <submittedName>
        <fullName evidence="2">GNAT family N-acetyltransferase</fullName>
    </submittedName>
</protein>
<dbReference type="CDD" id="cd04301">
    <property type="entry name" value="NAT_SF"/>
    <property type="match status" value="1"/>
</dbReference>
<keyword evidence="3" id="KW-1185">Reference proteome</keyword>
<dbReference type="Gene3D" id="3.40.630.30">
    <property type="match status" value="1"/>
</dbReference>
<dbReference type="PROSITE" id="PS51186">
    <property type="entry name" value="GNAT"/>
    <property type="match status" value="1"/>
</dbReference>
<dbReference type="EMBL" id="JBJHZX010000036">
    <property type="protein sequence ID" value="MFL0197721.1"/>
    <property type="molecule type" value="Genomic_DNA"/>
</dbReference>
<dbReference type="InterPro" id="IPR016181">
    <property type="entry name" value="Acyl_CoA_acyltransferase"/>
</dbReference>
<proteinExistence type="predicted"/>
<dbReference type="SUPFAM" id="SSF55729">
    <property type="entry name" value="Acyl-CoA N-acyltransferases (Nat)"/>
    <property type="match status" value="1"/>
</dbReference>
<dbReference type="Pfam" id="PF13508">
    <property type="entry name" value="Acetyltransf_7"/>
    <property type="match status" value="1"/>
</dbReference>
<dbReference type="InterPro" id="IPR000182">
    <property type="entry name" value="GNAT_dom"/>
</dbReference>
<feature type="domain" description="N-acetyltransferase" evidence="1">
    <location>
        <begin position="3"/>
        <end position="161"/>
    </location>
</feature>
<evidence type="ECO:0000313" key="2">
    <source>
        <dbReference type="EMBL" id="MFL0197721.1"/>
    </source>
</evidence>
<reference evidence="2 3" key="1">
    <citation type="submission" date="2024-11" db="EMBL/GenBank/DDBJ databases">
        <authorList>
            <person name="Heng Y.C."/>
            <person name="Lim A.C.H."/>
            <person name="Lee J.K.Y."/>
            <person name="Kittelmann S."/>
        </authorList>
    </citation>
    <scope>NUCLEOTIDE SEQUENCE [LARGE SCALE GENOMIC DNA]</scope>
    <source>
        <strain evidence="2 3">WILCCON 0269</strain>
    </source>
</reference>
<dbReference type="Proteomes" id="UP001623660">
    <property type="component" value="Unassembled WGS sequence"/>
</dbReference>